<dbReference type="SUPFAM" id="SSF47874">
    <property type="entry name" value="Annexin"/>
    <property type="match status" value="1"/>
</dbReference>
<keyword evidence="1" id="KW-0677">Repeat</keyword>
<dbReference type="InterPro" id="IPR018502">
    <property type="entry name" value="Annexin_repeat"/>
</dbReference>
<name>A0A834LAV9_RHOSS</name>
<dbReference type="GO" id="GO:0009409">
    <property type="term" value="P:response to cold"/>
    <property type="evidence" value="ECO:0007669"/>
    <property type="project" value="TreeGrafter"/>
</dbReference>
<dbReference type="GO" id="GO:0009408">
    <property type="term" value="P:response to heat"/>
    <property type="evidence" value="ECO:0007669"/>
    <property type="project" value="TreeGrafter"/>
</dbReference>
<evidence type="ECO:0000313" key="4">
    <source>
        <dbReference type="Proteomes" id="UP000626092"/>
    </source>
</evidence>
<dbReference type="PROSITE" id="PS51897">
    <property type="entry name" value="ANNEXIN_2"/>
    <property type="match status" value="2"/>
</dbReference>
<dbReference type="EMBL" id="WJXA01000010">
    <property type="protein sequence ID" value="KAF7130663.1"/>
    <property type="molecule type" value="Genomic_DNA"/>
</dbReference>
<dbReference type="PANTHER" id="PTHR10502:SF207">
    <property type="entry name" value="OS09G0368850 PROTEIN"/>
    <property type="match status" value="1"/>
</dbReference>
<dbReference type="Proteomes" id="UP000626092">
    <property type="component" value="Unassembled WGS sequence"/>
</dbReference>
<evidence type="ECO:0000256" key="1">
    <source>
        <dbReference type="ARBA" id="ARBA00022737"/>
    </source>
</evidence>
<gene>
    <name evidence="3" type="ORF">RHSIM_Rhsim10G0158800</name>
</gene>
<sequence>MESSMQASRKYELDCQYLNSCFLIGNGEGNRQKLVETLASRDSQELKLIHQTFRALYNQDLHHVLSTIRHNDALANAVYLRMSEPQERDAEIIREALFGRRVNVNTLVEVVSTRSSTELHSIKQAYRFRYNSEIEQDMAHTISATFKEILLTILKSSPKYGGRIDTSMAMCDAKTLYEAMETGNSVDWKTITSLLTQRNTPQIKSILSAYKELYGHEFSKFLKSNKCGKFGTEMRMVIRGIQFPGKFFAKQLRGALQSGGDGREILTRVVITRLEIDVREMSNVFAAKTGWTLGNFVRREFNSAGGDKGYDFTGEFLLGLLRHC</sequence>
<dbReference type="SMART" id="SM00335">
    <property type="entry name" value="ANX"/>
    <property type="match status" value="2"/>
</dbReference>
<dbReference type="GO" id="GO:0009651">
    <property type="term" value="P:response to salt stress"/>
    <property type="evidence" value="ECO:0007669"/>
    <property type="project" value="TreeGrafter"/>
</dbReference>
<dbReference type="GO" id="GO:0009414">
    <property type="term" value="P:response to water deprivation"/>
    <property type="evidence" value="ECO:0007669"/>
    <property type="project" value="TreeGrafter"/>
</dbReference>
<protein>
    <recommendedName>
        <fullName evidence="5">Annexin</fullName>
    </recommendedName>
</protein>
<dbReference type="PRINTS" id="PR00196">
    <property type="entry name" value="ANNEXIN"/>
</dbReference>
<dbReference type="PANTHER" id="PTHR10502">
    <property type="entry name" value="ANNEXIN"/>
    <property type="match status" value="1"/>
</dbReference>
<dbReference type="Gene3D" id="1.10.220.10">
    <property type="entry name" value="Annexin"/>
    <property type="match status" value="3"/>
</dbReference>
<dbReference type="InterPro" id="IPR037104">
    <property type="entry name" value="Annexin_sf"/>
</dbReference>
<dbReference type="GO" id="GO:0005737">
    <property type="term" value="C:cytoplasm"/>
    <property type="evidence" value="ECO:0007669"/>
    <property type="project" value="TreeGrafter"/>
</dbReference>
<organism evidence="3 4">
    <name type="scientific">Rhododendron simsii</name>
    <name type="common">Sims's rhododendron</name>
    <dbReference type="NCBI Taxonomy" id="118357"/>
    <lineage>
        <taxon>Eukaryota</taxon>
        <taxon>Viridiplantae</taxon>
        <taxon>Streptophyta</taxon>
        <taxon>Embryophyta</taxon>
        <taxon>Tracheophyta</taxon>
        <taxon>Spermatophyta</taxon>
        <taxon>Magnoliopsida</taxon>
        <taxon>eudicotyledons</taxon>
        <taxon>Gunneridae</taxon>
        <taxon>Pentapetalae</taxon>
        <taxon>asterids</taxon>
        <taxon>Ericales</taxon>
        <taxon>Ericaceae</taxon>
        <taxon>Ericoideae</taxon>
        <taxon>Rhodoreae</taxon>
        <taxon>Rhododendron</taxon>
    </lineage>
</organism>
<dbReference type="GO" id="GO:0005509">
    <property type="term" value="F:calcium ion binding"/>
    <property type="evidence" value="ECO:0007669"/>
    <property type="project" value="InterPro"/>
</dbReference>
<dbReference type="GO" id="GO:0005544">
    <property type="term" value="F:calcium-dependent phospholipid binding"/>
    <property type="evidence" value="ECO:0007669"/>
    <property type="project" value="InterPro"/>
</dbReference>
<keyword evidence="2" id="KW-0041">Annexin</keyword>
<reference evidence="3" key="1">
    <citation type="submission" date="2019-11" db="EMBL/GenBank/DDBJ databases">
        <authorList>
            <person name="Liu Y."/>
            <person name="Hou J."/>
            <person name="Li T.-Q."/>
            <person name="Guan C.-H."/>
            <person name="Wu X."/>
            <person name="Wu H.-Z."/>
            <person name="Ling F."/>
            <person name="Zhang R."/>
            <person name="Shi X.-G."/>
            <person name="Ren J.-P."/>
            <person name="Chen E.-F."/>
            <person name="Sun J.-M."/>
        </authorList>
    </citation>
    <scope>NUCLEOTIDE SEQUENCE</scope>
    <source>
        <strain evidence="3">Adult_tree_wgs_1</strain>
        <tissue evidence="3">Leaves</tissue>
    </source>
</reference>
<dbReference type="InterPro" id="IPR001464">
    <property type="entry name" value="Annexin"/>
</dbReference>
<comment type="caution">
    <text evidence="3">The sequence shown here is derived from an EMBL/GenBank/DDBJ whole genome shotgun (WGS) entry which is preliminary data.</text>
</comment>
<keyword evidence="4" id="KW-1185">Reference proteome</keyword>
<dbReference type="GO" id="GO:0001786">
    <property type="term" value="F:phosphatidylserine binding"/>
    <property type="evidence" value="ECO:0007669"/>
    <property type="project" value="TreeGrafter"/>
</dbReference>
<proteinExistence type="predicted"/>
<evidence type="ECO:0008006" key="5">
    <source>
        <dbReference type="Google" id="ProtNLM"/>
    </source>
</evidence>
<dbReference type="OrthoDB" id="37886at2759"/>
<accession>A0A834LAV9</accession>
<dbReference type="GO" id="GO:0005886">
    <property type="term" value="C:plasma membrane"/>
    <property type="evidence" value="ECO:0007669"/>
    <property type="project" value="TreeGrafter"/>
</dbReference>
<dbReference type="AlphaFoldDB" id="A0A834LAV9"/>
<evidence type="ECO:0000313" key="3">
    <source>
        <dbReference type="EMBL" id="KAF7130663.1"/>
    </source>
</evidence>
<evidence type="ECO:0000256" key="2">
    <source>
        <dbReference type="ARBA" id="ARBA00023216"/>
    </source>
</evidence>
<dbReference type="Pfam" id="PF00191">
    <property type="entry name" value="Annexin"/>
    <property type="match status" value="2"/>
</dbReference>